<feature type="region of interest" description="Disordered" evidence="1">
    <location>
        <begin position="12"/>
        <end position="32"/>
    </location>
</feature>
<comment type="caution">
    <text evidence="2">The sequence shown here is derived from an EMBL/GenBank/DDBJ whole genome shotgun (WGS) entry which is preliminary data.</text>
</comment>
<dbReference type="Proteomes" id="UP000244224">
    <property type="component" value="Unassembled WGS sequence"/>
</dbReference>
<keyword evidence="3" id="KW-1185">Reference proteome</keyword>
<sequence length="65" mass="7808">MFYYEKKDIYGRWQPRTSPDRPTAKSESGTRQTIRNVIEVPQEMHMFDLDSLREFLVPKETEVQT</sequence>
<accession>A0A2T6AZ58</accession>
<evidence type="ECO:0000256" key="1">
    <source>
        <dbReference type="SAM" id="MobiDB-lite"/>
    </source>
</evidence>
<proteinExistence type="predicted"/>
<name>A0A2T6AZ58_9RHOB</name>
<evidence type="ECO:0000313" key="2">
    <source>
        <dbReference type="EMBL" id="PTX49096.1"/>
    </source>
</evidence>
<reference evidence="2 3" key="1">
    <citation type="submission" date="2018-04" db="EMBL/GenBank/DDBJ databases">
        <title>Genomic Encyclopedia of Archaeal and Bacterial Type Strains, Phase II (KMG-II): from individual species to whole genera.</title>
        <authorList>
            <person name="Goeker M."/>
        </authorList>
    </citation>
    <scope>NUCLEOTIDE SEQUENCE [LARGE SCALE GENOMIC DNA]</scope>
    <source>
        <strain evidence="2 3">DSM 21823</strain>
    </source>
</reference>
<gene>
    <name evidence="2" type="ORF">C8N34_108206</name>
</gene>
<dbReference type="AlphaFoldDB" id="A0A2T6AZ58"/>
<protein>
    <submittedName>
        <fullName evidence="2">Uncharacterized protein</fullName>
    </submittedName>
</protein>
<organism evidence="2 3">
    <name type="scientific">Gemmobacter caeni</name>
    <dbReference type="NCBI Taxonomy" id="589035"/>
    <lineage>
        <taxon>Bacteria</taxon>
        <taxon>Pseudomonadati</taxon>
        <taxon>Pseudomonadota</taxon>
        <taxon>Alphaproteobacteria</taxon>
        <taxon>Rhodobacterales</taxon>
        <taxon>Paracoccaceae</taxon>
        <taxon>Gemmobacter</taxon>
    </lineage>
</organism>
<evidence type="ECO:0000313" key="3">
    <source>
        <dbReference type="Proteomes" id="UP000244224"/>
    </source>
</evidence>
<dbReference type="EMBL" id="QBKP01000008">
    <property type="protein sequence ID" value="PTX49096.1"/>
    <property type="molecule type" value="Genomic_DNA"/>
</dbReference>